<organism evidence="1 2">
    <name type="scientific">Polymorphospora lycopeni</name>
    <dbReference type="NCBI Taxonomy" id="3140240"/>
    <lineage>
        <taxon>Bacteria</taxon>
        <taxon>Bacillati</taxon>
        <taxon>Actinomycetota</taxon>
        <taxon>Actinomycetes</taxon>
        <taxon>Micromonosporales</taxon>
        <taxon>Micromonosporaceae</taxon>
        <taxon>Polymorphospora</taxon>
    </lineage>
</organism>
<dbReference type="Pfam" id="PF04883">
    <property type="entry name" value="HK97-gp10_like"/>
    <property type="match status" value="1"/>
</dbReference>
<protein>
    <submittedName>
        <fullName evidence="1">HK97 gp10 family phage protein</fullName>
    </submittedName>
</protein>
<accession>A0ABV5CKV0</accession>
<keyword evidence="2" id="KW-1185">Reference proteome</keyword>
<evidence type="ECO:0000313" key="2">
    <source>
        <dbReference type="Proteomes" id="UP001582793"/>
    </source>
</evidence>
<dbReference type="Proteomes" id="UP001582793">
    <property type="component" value="Unassembled WGS sequence"/>
</dbReference>
<proteinExistence type="predicted"/>
<name>A0ABV5CKV0_9ACTN</name>
<comment type="caution">
    <text evidence="1">The sequence shown here is derived from an EMBL/GenBank/DDBJ whole genome shotgun (WGS) entry which is preliminary data.</text>
</comment>
<sequence>MAQFRVRVNVDQAGVRRMMMQPWMQREMDRRGQRVAAVARSIAPVRTGRYRASIRVRSGVRASGAYSEVVATAPYSYFLEVGTRHMAAQRILSRALHAAGG</sequence>
<reference evidence="1 2" key="1">
    <citation type="submission" date="2024-04" db="EMBL/GenBank/DDBJ databases">
        <title>Polymorphospora sp. isolated from Baiyangdian Lake in Xiong'an New Area.</title>
        <authorList>
            <person name="Zhang X."/>
            <person name="Liu J."/>
        </authorList>
    </citation>
    <scope>NUCLEOTIDE SEQUENCE [LARGE SCALE GENOMIC DNA]</scope>
    <source>
        <strain evidence="1 2">2-325</strain>
    </source>
</reference>
<dbReference type="InterPro" id="IPR010064">
    <property type="entry name" value="HK97-gp10_tail"/>
</dbReference>
<gene>
    <name evidence="1" type="ORF">AAFH96_05865</name>
</gene>
<dbReference type="RefSeq" id="WP_375733346.1">
    <property type="nucleotide sequence ID" value="NZ_JBCGDC010000011.1"/>
</dbReference>
<dbReference type="EMBL" id="JBCGDC010000011">
    <property type="protein sequence ID" value="MFB6392631.1"/>
    <property type="molecule type" value="Genomic_DNA"/>
</dbReference>
<evidence type="ECO:0000313" key="1">
    <source>
        <dbReference type="EMBL" id="MFB6392631.1"/>
    </source>
</evidence>